<dbReference type="SMART" id="SM00292">
    <property type="entry name" value="BRCT"/>
    <property type="match status" value="4"/>
</dbReference>
<dbReference type="Gene3D" id="3.40.50.10190">
    <property type="entry name" value="BRCT domain"/>
    <property type="match status" value="4"/>
</dbReference>
<gene>
    <name evidence="4" type="ORF">CYFA0S_15e01948g</name>
</gene>
<dbReference type="InterPro" id="IPR036420">
    <property type="entry name" value="BRCT_dom_sf"/>
</dbReference>
<dbReference type="PhylomeDB" id="A0A061BCN6"/>
<evidence type="ECO:0000313" key="4">
    <source>
        <dbReference type="EMBL" id="CDR44722.1"/>
    </source>
</evidence>
<accession>A0A061BCN6</accession>
<dbReference type="SMR" id="A0A061BCN6"/>
<feature type="compositionally biased region" description="Low complexity" evidence="2">
    <location>
        <begin position="540"/>
        <end position="566"/>
    </location>
</feature>
<dbReference type="PANTHER" id="PTHR13561:SF20">
    <property type="entry name" value="DNA TOPOISOMERASE 2-BINDING PROTEIN 1"/>
    <property type="match status" value="1"/>
</dbReference>
<keyword evidence="1" id="KW-0677">Repeat</keyword>
<feature type="region of interest" description="Disordered" evidence="2">
    <location>
        <begin position="590"/>
        <end position="661"/>
    </location>
</feature>
<dbReference type="PROSITE" id="PS50172">
    <property type="entry name" value="BRCT"/>
    <property type="match status" value="2"/>
</dbReference>
<feature type="region of interest" description="Disordered" evidence="2">
    <location>
        <begin position="529"/>
        <end position="578"/>
    </location>
</feature>
<dbReference type="Pfam" id="PF00533">
    <property type="entry name" value="BRCT"/>
    <property type="match status" value="2"/>
</dbReference>
<evidence type="ECO:0000259" key="3">
    <source>
        <dbReference type="PROSITE" id="PS50172"/>
    </source>
</evidence>
<reference evidence="4" key="1">
    <citation type="journal article" date="2014" name="Genome Announc.">
        <title>Genome sequence of the yeast Cyberlindnera fabianii (Hansenula fabianii).</title>
        <authorList>
            <person name="Freel K.C."/>
            <person name="Sarilar V."/>
            <person name="Neuveglise C."/>
            <person name="Devillers H."/>
            <person name="Friedrich A."/>
            <person name="Schacherer J."/>
        </authorList>
    </citation>
    <scope>NUCLEOTIDE SEQUENCE</scope>
    <source>
        <strain evidence="4">YJS4271</strain>
    </source>
</reference>
<dbReference type="AlphaFoldDB" id="A0A061BCN6"/>
<evidence type="ECO:0000256" key="1">
    <source>
        <dbReference type="ARBA" id="ARBA00022737"/>
    </source>
</evidence>
<feature type="domain" description="BRCT" evidence="3">
    <location>
        <begin position="97"/>
        <end position="191"/>
    </location>
</feature>
<dbReference type="OrthoDB" id="251770at2759"/>
<dbReference type="VEuPathDB" id="FungiDB:BON22_1717"/>
<organism evidence="4">
    <name type="scientific">Cyberlindnera fabianii</name>
    <name type="common">Yeast</name>
    <name type="synonym">Hansenula fabianii</name>
    <dbReference type="NCBI Taxonomy" id="36022"/>
    <lineage>
        <taxon>Eukaryota</taxon>
        <taxon>Fungi</taxon>
        <taxon>Dikarya</taxon>
        <taxon>Ascomycota</taxon>
        <taxon>Saccharomycotina</taxon>
        <taxon>Saccharomycetes</taxon>
        <taxon>Phaffomycetales</taxon>
        <taxon>Phaffomycetaceae</taxon>
        <taxon>Cyberlindnera</taxon>
    </lineage>
</organism>
<proteinExistence type="predicted"/>
<feature type="compositionally biased region" description="Basic and acidic residues" evidence="2">
    <location>
        <begin position="618"/>
        <end position="641"/>
    </location>
</feature>
<evidence type="ECO:0000256" key="2">
    <source>
        <dbReference type="SAM" id="MobiDB-lite"/>
    </source>
</evidence>
<sequence>MSRPFADIKFCSTSISSEMRSDIAAKIKAMGGVHSSNLMSDVTVLIVGDRNTEKYRFSVRSRSDVKFVRPEVISTIHSKWIKNEDKRDPNALNIDNYIMPTFDGFKICLSRINTDDQFDATDKFELVKFIQENGGEVSDSLTQSSTLVITNEKSGKRYISAKKWGIPSIHPLWVIHSVKRKAALEPNYYNIDKVEDPNKIGESSCLVWDDLRKRKRKRIITEEEEQIKKKPEIWKSIMDEAKKQASLPKKHDDAWDEPTIPNDIEKENINVDEVKQTNKRHNMTFMETNIDSKLFAGKTFKIEFFNQTKTNTLIKTIKSHSGIIIANDTDLLLDPPSYIIVPSDFPTTDLPSFFFELATTEVLTEFFIERCLHYRQIRLDTWGKPFYQPLINAPNLDVCITGFQGIELLHITKMLQLTPFKLHDYLTDERDLLIINYDILRSKTGEHLTKKYPSLFDESFKKTVSQASKVSTKRKLDFSRKNHIPILTIVFLFDSFYNGFVFNINGRDCCIHCPKLADLKPRLKELTLSDSERQTSIQDKNSPSSFPHSSPNSSSSSSSLPKLPSPVRNKRNDKWGRLVGRAPVSQLGKIELGPSLDKSPDVEDESFQSTQIGYGENLGDKLKSLLSGRDESIQDKSVTSEKRKRSTRQGYKEMMNILDNE</sequence>
<dbReference type="GO" id="GO:0007095">
    <property type="term" value="P:mitotic G2 DNA damage checkpoint signaling"/>
    <property type="evidence" value="ECO:0007669"/>
    <property type="project" value="TreeGrafter"/>
</dbReference>
<dbReference type="SUPFAM" id="SSF52113">
    <property type="entry name" value="BRCT domain"/>
    <property type="match status" value="2"/>
</dbReference>
<protein>
    <submittedName>
        <fullName evidence="4">CYFA0S15e01948g1_1</fullName>
    </submittedName>
</protein>
<dbReference type="EMBL" id="LK052900">
    <property type="protein sequence ID" value="CDR44722.1"/>
    <property type="molecule type" value="Genomic_DNA"/>
</dbReference>
<feature type="domain" description="BRCT" evidence="3">
    <location>
        <begin position="1"/>
        <end position="81"/>
    </location>
</feature>
<dbReference type="GO" id="GO:0033314">
    <property type="term" value="P:mitotic DNA replication checkpoint signaling"/>
    <property type="evidence" value="ECO:0007669"/>
    <property type="project" value="TreeGrafter"/>
</dbReference>
<dbReference type="CDD" id="cd18433">
    <property type="entry name" value="BRCT_Rad4_rpt3"/>
    <property type="match status" value="1"/>
</dbReference>
<name>A0A061BCN6_CYBFA</name>
<dbReference type="PANTHER" id="PTHR13561">
    <property type="entry name" value="DNA REPLICATION REGULATOR DPB11-RELATED"/>
    <property type="match status" value="1"/>
</dbReference>
<dbReference type="GO" id="GO:0006270">
    <property type="term" value="P:DNA replication initiation"/>
    <property type="evidence" value="ECO:0007669"/>
    <property type="project" value="TreeGrafter"/>
</dbReference>
<dbReference type="InterPro" id="IPR001357">
    <property type="entry name" value="BRCT_dom"/>
</dbReference>